<evidence type="ECO:0000313" key="3">
    <source>
        <dbReference type="Proteomes" id="UP000002646"/>
    </source>
</evidence>
<name>J1JPU2_9HYPH</name>
<proteinExistence type="predicted"/>
<feature type="compositionally biased region" description="Basic residues" evidence="1">
    <location>
        <begin position="266"/>
        <end position="279"/>
    </location>
</feature>
<dbReference type="OrthoDB" id="7922813at2"/>
<dbReference type="RefSeq" id="WP_006924823.1">
    <property type="nucleotide sequence ID" value="NZ_JH725101.1"/>
</dbReference>
<feature type="compositionally biased region" description="Basic and acidic residues" evidence="1">
    <location>
        <begin position="251"/>
        <end position="265"/>
    </location>
</feature>
<reference evidence="2 3" key="1">
    <citation type="submission" date="2012-03" db="EMBL/GenBank/DDBJ databases">
        <title>The Genome Sequence of Bartonella washoensis 085-0475.</title>
        <authorList>
            <consortium name="The Broad Institute Genome Sequencing Platform"/>
            <consortium name="The Broad Institute Genome Sequencing Center for Infectious Disease"/>
            <person name="Feldgarden M."/>
            <person name="Kirby J."/>
            <person name="Kosoy M."/>
            <person name="Birtles R."/>
            <person name="Probert W.S."/>
            <person name="Chiaraviglio L."/>
            <person name="Young S.K."/>
            <person name="Zeng Q."/>
            <person name="Gargeya S."/>
            <person name="Fitzgerald M."/>
            <person name="Haas B."/>
            <person name="Abouelleil A."/>
            <person name="Alvarado L."/>
            <person name="Arachchi H.M."/>
            <person name="Berlin A."/>
            <person name="Chapman S.B."/>
            <person name="Gearin G."/>
            <person name="Goldberg J."/>
            <person name="Griggs A."/>
            <person name="Gujja S."/>
            <person name="Hansen M."/>
            <person name="Heiman D."/>
            <person name="Howarth C."/>
            <person name="Larimer J."/>
            <person name="Lui A."/>
            <person name="MacDonald P.J.P."/>
            <person name="McCowen C."/>
            <person name="Montmayeur A."/>
            <person name="Murphy C."/>
            <person name="Neiman D."/>
            <person name="Pearson M."/>
            <person name="Priest M."/>
            <person name="Roberts A."/>
            <person name="Saif S."/>
            <person name="Shea T."/>
            <person name="Sisk P."/>
            <person name="Stolte C."/>
            <person name="Sykes S."/>
            <person name="Wortman J."/>
            <person name="Nusbaum C."/>
            <person name="Birren B."/>
        </authorList>
    </citation>
    <scope>NUCLEOTIDE SEQUENCE [LARGE SCALE GENOMIC DNA]</scope>
    <source>
        <strain evidence="2 3">085-0475</strain>
    </source>
</reference>
<dbReference type="AlphaFoldDB" id="J1JPU2"/>
<evidence type="ECO:0000256" key="1">
    <source>
        <dbReference type="SAM" id="MobiDB-lite"/>
    </source>
</evidence>
<gene>
    <name evidence="2" type="ORF">MCW_00030</name>
</gene>
<dbReference type="PATRIC" id="fig|1094564.3.peg.40"/>
<feature type="region of interest" description="Disordered" evidence="1">
    <location>
        <begin position="1"/>
        <end position="141"/>
    </location>
</feature>
<comment type="caution">
    <text evidence="2">The sequence shown here is derived from an EMBL/GenBank/DDBJ whole genome shotgun (WGS) entry which is preliminary data.</text>
</comment>
<sequence>MKKHQSKGEPLYATVNKPHRTHHTPPTPETEEVTYADVSTTGRGRGQSPHHHPEEPVYAEVSTTGRGRRQSPHHPEEPVYADVSTTGDRRQHPHHHPGETVYAEVSTTGGRGQHPHHPSQAAQAEAAGAGRAPTPPRSAKDEITRNLLQSTDFQYGVAEVQYWCNIVYGNRHAYNEQLSQVLDNPKAGKQILWKLAADPESGGKLAGRQMVGIKSPDRKKAEEGFGPLCAAFERHVDTTQKLYKDFAQQQEKQHSQERDRSPESKVHRHHHHHHHHHRGGEREQRSQQQQEQQRRSPSPKGMAHAM</sequence>
<dbReference type="Proteomes" id="UP000002646">
    <property type="component" value="Unassembled WGS sequence"/>
</dbReference>
<dbReference type="HOGENOM" id="CLU_043010_0_0_5"/>
<dbReference type="STRING" id="1094564.MCW_00030"/>
<protein>
    <submittedName>
        <fullName evidence="2">Uncharacterized protein</fullName>
    </submittedName>
</protein>
<feature type="region of interest" description="Disordered" evidence="1">
    <location>
        <begin position="247"/>
        <end position="306"/>
    </location>
</feature>
<organism evidence="2 3">
    <name type="scientific">Cardidatus Bartonella washoeensis 085-0475</name>
    <dbReference type="NCBI Taxonomy" id="1094564"/>
    <lineage>
        <taxon>Bacteria</taxon>
        <taxon>Pseudomonadati</taxon>
        <taxon>Pseudomonadota</taxon>
        <taxon>Alphaproteobacteria</taxon>
        <taxon>Hyphomicrobiales</taxon>
        <taxon>Bartonellaceae</taxon>
        <taxon>Bartonella</taxon>
    </lineage>
</organism>
<accession>J1JPU2</accession>
<evidence type="ECO:0000313" key="2">
    <source>
        <dbReference type="EMBL" id="EJF86807.1"/>
    </source>
</evidence>
<dbReference type="EMBL" id="AILX01000002">
    <property type="protein sequence ID" value="EJF86807.1"/>
    <property type="molecule type" value="Genomic_DNA"/>
</dbReference>
<feature type="compositionally biased region" description="Low complexity" evidence="1">
    <location>
        <begin position="118"/>
        <end position="132"/>
    </location>
</feature>
<dbReference type="NCBIfam" id="NF033856">
    <property type="entry name" value="T4SS_effec_BID"/>
    <property type="match status" value="1"/>
</dbReference>